<keyword evidence="15" id="KW-0131">Cell cycle</keyword>
<comment type="similarity">
    <text evidence="4">Belongs to the DASH complex DUO1 family.</text>
</comment>
<evidence type="ECO:0000256" key="17">
    <source>
        <dbReference type="ARBA" id="ARBA00044152"/>
    </source>
</evidence>
<feature type="compositionally biased region" description="Polar residues" evidence="20">
    <location>
        <begin position="204"/>
        <end position="229"/>
    </location>
</feature>
<evidence type="ECO:0000313" key="22">
    <source>
        <dbReference type="Proteomes" id="UP000095009"/>
    </source>
</evidence>
<evidence type="ECO:0000256" key="19">
    <source>
        <dbReference type="SAM" id="Coils"/>
    </source>
</evidence>
<keyword evidence="6" id="KW-0963">Cytoplasm</keyword>
<evidence type="ECO:0000256" key="14">
    <source>
        <dbReference type="ARBA" id="ARBA00023242"/>
    </source>
</evidence>
<evidence type="ECO:0000256" key="4">
    <source>
        <dbReference type="ARBA" id="ARBA00005366"/>
    </source>
</evidence>
<dbReference type="GO" id="GO:0007059">
    <property type="term" value="P:chromosome segregation"/>
    <property type="evidence" value="ECO:0007669"/>
    <property type="project" value="UniProtKB-KW"/>
</dbReference>
<evidence type="ECO:0000256" key="10">
    <source>
        <dbReference type="ARBA" id="ARBA00022829"/>
    </source>
</evidence>
<keyword evidence="5" id="KW-0158">Chromosome</keyword>
<protein>
    <recommendedName>
        <fullName evidence="17">DASH complex subunit DUO1</fullName>
    </recommendedName>
    <alternativeName>
        <fullName evidence="18">Outer kinetochore protein DUO1</fullName>
    </alternativeName>
</protein>
<evidence type="ECO:0000256" key="20">
    <source>
        <dbReference type="SAM" id="MobiDB-lite"/>
    </source>
</evidence>
<keyword evidence="22" id="KW-1185">Reference proteome</keyword>
<keyword evidence="8" id="KW-0493">Microtubule</keyword>
<dbReference type="PANTHER" id="PTHR28216:SF1">
    <property type="entry name" value="DASH COMPLEX SUBUNIT DUO1"/>
    <property type="match status" value="1"/>
</dbReference>
<evidence type="ECO:0000256" key="12">
    <source>
        <dbReference type="ARBA" id="ARBA00023054"/>
    </source>
</evidence>
<reference evidence="21 22" key="1">
    <citation type="journal article" date="2016" name="Proc. Natl. Acad. Sci. U.S.A.">
        <title>Comparative genomics of biotechnologically important yeasts.</title>
        <authorList>
            <person name="Riley R."/>
            <person name="Haridas S."/>
            <person name="Wolfe K.H."/>
            <person name="Lopes M.R."/>
            <person name="Hittinger C.T."/>
            <person name="Goeker M."/>
            <person name="Salamov A.A."/>
            <person name="Wisecaver J.H."/>
            <person name="Long T.M."/>
            <person name="Calvey C.H."/>
            <person name="Aerts A.L."/>
            <person name="Barry K.W."/>
            <person name="Choi C."/>
            <person name="Clum A."/>
            <person name="Coughlan A.Y."/>
            <person name="Deshpande S."/>
            <person name="Douglass A.P."/>
            <person name="Hanson S.J."/>
            <person name="Klenk H.-P."/>
            <person name="LaButti K.M."/>
            <person name="Lapidus A."/>
            <person name="Lindquist E.A."/>
            <person name="Lipzen A.M."/>
            <person name="Meier-Kolthoff J.P."/>
            <person name="Ohm R.A."/>
            <person name="Otillar R.P."/>
            <person name="Pangilinan J.L."/>
            <person name="Peng Y."/>
            <person name="Rokas A."/>
            <person name="Rosa C.A."/>
            <person name="Scheuner C."/>
            <person name="Sibirny A.A."/>
            <person name="Slot J.C."/>
            <person name="Stielow J.B."/>
            <person name="Sun H."/>
            <person name="Kurtzman C.P."/>
            <person name="Blackwell M."/>
            <person name="Grigoriev I.V."/>
            <person name="Jeffries T.W."/>
        </authorList>
    </citation>
    <scope>NUCLEOTIDE SEQUENCE [LARGE SCALE GENOMIC DNA]</scope>
    <source>
        <strain evidence="21 22">DSM 6958</strain>
    </source>
</reference>
<evidence type="ECO:0000256" key="15">
    <source>
        <dbReference type="ARBA" id="ARBA00023306"/>
    </source>
</evidence>
<keyword evidence="11" id="KW-0995">Kinetochore</keyword>
<proteinExistence type="inferred from homology"/>
<dbReference type="GO" id="GO:0051301">
    <property type="term" value="P:cell division"/>
    <property type="evidence" value="ECO:0007669"/>
    <property type="project" value="UniProtKB-KW"/>
</dbReference>
<evidence type="ECO:0000256" key="6">
    <source>
        <dbReference type="ARBA" id="ARBA00022490"/>
    </source>
</evidence>
<evidence type="ECO:0000256" key="3">
    <source>
        <dbReference type="ARBA" id="ARBA00004629"/>
    </source>
</evidence>
<evidence type="ECO:0000256" key="7">
    <source>
        <dbReference type="ARBA" id="ARBA00022618"/>
    </source>
</evidence>
<evidence type="ECO:0000256" key="16">
    <source>
        <dbReference type="ARBA" id="ARBA00023328"/>
    </source>
</evidence>
<gene>
    <name evidence="21" type="ORF">NADFUDRAFT_39246</name>
</gene>
<dbReference type="Pfam" id="PF08651">
    <property type="entry name" value="DASH_Duo1"/>
    <property type="match status" value="1"/>
</dbReference>
<keyword evidence="13" id="KW-0206">Cytoskeleton</keyword>
<dbReference type="PANTHER" id="PTHR28216">
    <property type="entry name" value="DASH COMPLEX SUBUNIT DUO1"/>
    <property type="match status" value="1"/>
</dbReference>
<accession>A0A1E3PQZ3</accession>
<feature type="region of interest" description="Disordered" evidence="20">
    <location>
        <begin position="164"/>
        <end position="229"/>
    </location>
</feature>
<dbReference type="GO" id="GO:0042729">
    <property type="term" value="C:DASH complex"/>
    <property type="evidence" value="ECO:0007669"/>
    <property type="project" value="InterPro"/>
</dbReference>
<evidence type="ECO:0000256" key="13">
    <source>
        <dbReference type="ARBA" id="ARBA00023212"/>
    </source>
</evidence>
<dbReference type="AlphaFoldDB" id="A0A1E3PQZ3"/>
<dbReference type="Proteomes" id="UP000095009">
    <property type="component" value="Unassembled WGS sequence"/>
</dbReference>
<evidence type="ECO:0000256" key="5">
    <source>
        <dbReference type="ARBA" id="ARBA00022454"/>
    </source>
</evidence>
<name>A0A1E3PQZ3_9ASCO</name>
<dbReference type="GO" id="GO:0072686">
    <property type="term" value="C:mitotic spindle"/>
    <property type="evidence" value="ECO:0007669"/>
    <property type="project" value="InterPro"/>
</dbReference>
<comment type="subcellular location">
    <subcellularLocation>
        <location evidence="3">Chromosome</location>
        <location evidence="3">Centromere</location>
        <location evidence="3">Kinetochore</location>
    </subcellularLocation>
    <subcellularLocation>
        <location evidence="2">Cytoplasm</location>
        <location evidence="2">Cytoskeleton</location>
        <location evidence="2">Spindle</location>
    </subcellularLocation>
    <subcellularLocation>
        <location evidence="1">Nucleus</location>
    </subcellularLocation>
</comment>
<keyword evidence="10" id="KW-0159">Chromosome partition</keyword>
<organism evidence="21 22">
    <name type="scientific">Nadsonia fulvescens var. elongata DSM 6958</name>
    <dbReference type="NCBI Taxonomy" id="857566"/>
    <lineage>
        <taxon>Eukaryota</taxon>
        <taxon>Fungi</taxon>
        <taxon>Dikarya</taxon>
        <taxon>Ascomycota</taxon>
        <taxon>Saccharomycotina</taxon>
        <taxon>Dipodascomycetes</taxon>
        <taxon>Dipodascales</taxon>
        <taxon>Dipodascales incertae sedis</taxon>
        <taxon>Nadsonia</taxon>
    </lineage>
</organism>
<evidence type="ECO:0000256" key="11">
    <source>
        <dbReference type="ARBA" id="ARBA00022838"/>
    </source>
</evidence>
<feature type="compositionally biased region" description="Polar residues" evidence="20">
    <location>
        <begin position="171"/>
        <end position="186"/>
    </location>
</feature>
<dbReference type="InterPro" id="IPR013960">
    <property type="entry name" value="DASH_Duo1"/>
</dbReference>
<dbReference type="STRING" id="857566.A0A1E3PQZ3"/>
<feature type="coiled-coil region" evidence="19">
    <location>
        <begin position="117"/>
        <end position="158"/>
    </location>
</feature>
<keyword evidence="7" id="KW-0132">Cell division</keyword>
<evidence type="ECO:0000256" key="18">
    <source>
        <dbReference type="ARBA" id="ARBA00044358"/>
    </source>
</evidence>
<evidence type="ECO:0000256" key="1">
    <source>
        <dbReference type="ARBA" id="ARBA00004123"/>
    </source>
</evidence>
<keyword evidence="9" id="KW-0498">Mitosis</keyword>
<evidence type="ECO:0000256" key="9">
    <source>
        <dbReference type="ARBA" id="ARBA00022776"/>
    </source>
</evidence>
<dbReference type="EMBL" id="KV454406">
    <property type="protein sequence ID" value="ODQ67831.1"/>
    <property type="molecule type" value="Genomic_DNA"/>
</dbReference>
<keyword evidence="16" id="KW-0137">Centromere</keyword>
<dbReference type="OrthoDB" id="5599235at2759"/>
<sequence>MQTSDLGDKLSSTLSSVKGLVKNVNEEHTKDPLTSEQRDAVLQRELQRVKQINQVIGGVIDSLHVTNDNLNTVAKGVMNADTQLDIWVDIMSKTEHIQNLMFREDWQGTSRDETLWRQKQEALKRKEEERRLEALRKQKQEEQRLKRLQEAEEAKRQKDEALRRIVYGKRGSSSTPGPKSRTSSIINKGVNPGSMSQTRRRPETASSKKPQTTTAPRSNIPTRSNPSRR</sequence>
<evidence type="ECO:0000313" key="21">
    <source>
        <dbReference type="EMBL" id="ODQ67831.1"/>
    </source>
</evidence>
<keyword evidence="14" id="KW-0539">Nucleus</keyword>
<evidence type="ECO:0000256" key="2">
    <source>
        <dbReference type="ARBA" id="ARBA00004186"/>
    </source>
</evidence>
<dbReference type="GO" id="GO:0005874">
    <property type="term" value="C:microtubule"/>
    <property type="evidence" value="ECO:0007669"/>
    <property type="project" value="UniProtKB-KW"/>
</dbReference>
<dbReference type="GO" id="GO:0000278">
    <property type="term" value="P:mitotic cell cycle"/>
    <property type="evidence" value="ECO:0007669"/>
    <property type="project" value="InterPro"/>
</dbReference>
<evidence type="ECO:0000256" key="8">
    <source>
        <dbReference type="ARBA" id="ARBA00022701"/>
    </source>
</evidence>
<keyword evidence="12 19" id="KW-0175">Coiled coil</keyword>